<dbReference type="Gene3D" id="3.30.530.20">
    <property type="match status" value="1"/>
</dbReference>
<comment type="caution">
    <text evidence="2">The sequence shown here is derived from an EMBL/GenBank/DDBJ whole genome shotgun (WGS) entry which is preliminary data.</text>
</comment>
<dbReference type="SUPFAM" id="SSF57903">
    <property type="entry name" value="FYVE/PHD zinc finger"/>
    <property type="match status" value="1"/>
</dbReference>
<dbReference type="InterPro" id="IPR011011">
    <property type="entry name" value="Znf_FYVE_PHD"/>
</dbReference>
<gene>
    <name evidence="2" type="ORF">P3T76_012920</name>
</gene>
<evidence type="ECO:0008006" key="4">
    <source>
        <dbReference type="Google" id="ProtNLM"/>
    </source>
</evidence>
<evidence type="ECO:0000256" key="1">
    <source>
        <dbReference type="SAM" id="MobiDB-lite"/>
    </source>
</evidence>
<name>A0AAD9G3R5_9STRA</name>
<evidence type="ECO:0000313" key="3">
    <source>
        <dbReference type="Proteomes" id="UP001259832"/>
    </source>
</evidence>
<reference evidence="2" key="1">
    <citation type="submission" date="2023-08" db="EMBL/GenBank/DDBJ databases">
        <title>Reference Genome Resource for the Citrus Pathogen Phytophthora citrophthora.</title>
        <authorList>
            <person name="Moller H."/>
            <person name="Coetzee B."/>
            <person name="Rose L.J."/>
            <person name="Van Niekerk J.M."/>
        </authorList>
    </citation>
    <scope>NUCLEOTIDE SEQUENCE</scope>
    <source>
        <strain evidence="2">STE-U-9442</strain>
    </source>
</reference>
<dbReference type="PANTHER" id="PTHR13510:SF44">
    <property type="entry name" value="RABENOSYN-5"/>
    <property type="match status" value="1"/>
</dbReference>
<dbReference type="Proteomes" id="UP001259832">
    <property type="component" value="Unassembled WGS sequence"/>
</dbReference>
<dbReference type="EMBL" id="JASMQC010000033">
    <property type="protein sequence ID" value="KAK1931591.1"/>
    <property type="molecule type" value="Genomic_DNA"/>
</dbReference>
<evidence type="ECO:0000313" key="2">
    <source>
        <dbReference type="EMBL" id="KAK1931591.1"/>
    </source>
</evidence>
<dbReference type="InterPro" id="IPR052727">
    <property type="entry name" value="Rab4/Rab5_effector"/>
</dbReference>
<dbReference type="InterPro" id="IPR023393">
    <property type="entry name" value="START-like_dom_sf"/>
</dbReference>
<dbReference type="AlphaFoldDB" id="A0AAD9G3R5"/>
<dbReference type="CDD" id="cd00065">
    <property type="entry name" value="FYVE_like_SF"/>
    <property type="match status" value="1"/>
</dbReference>
<accession>A0AAD9G3R5</accession>
<keyword evidence="3" id="KW-1185">Reference proteome</keyword>
<feature type="region of interest" description="Disordered" evidence="1">
    <location>
        <begin position="374"/>
        <end position="399"/>
    </location>
</feature>
<proteinExistence type="predicted"/>
<sequence length="399" mass="44310">MKFPLTHAPFAPLRLGDGDRKEVEMLADLFVQQTLADYETHLDMQHGVVDEVRWKMVKRFEDVVVYQDREAMRPRRLTLASSSSGSGYEHRECPKEMQKLLWFGTVQGSLDDIMYGVVNPTAEEAKVKASYVGSNVLDFAVLDTIVNPTVDDPFRSLHIKWAVNGGPSMMRSVVRCRDFVYLESTGMTTSSRGERIGYHILHSVAVPGAPELSEHKIIRGNMTLYHLYRQKSDGVVETYVKAFIDVMGDMPSSIATFVSAKGVVSVWKLGDYAEMKKLMWLLKQHKAIPSRQDSSSKSCRVCYKDVSGALSRRQACCVCSGCVCPRCSVPKKLHHMSPLTPTVMQTSVVVCTPCMRTVLTTSCLEVAQAQVSRNSQQHDDGASIKGTSSPSSSASSHAW</sequence>
<feature type="compositionally biased region" description="Low complexity" evidence="1">
    <location>
        <begin position="388"/>
        <end position="399"/>
    </location>
</feature>
<protein>
    <recommendedName>
        <fullName evidence="4">START domain-containing protein</fullName>
    </recommendedName>
</protein>
<dbReference type="PANTHER" id="PTHR13510">
    <property type="entry name" value="FYVE-FINGER-CONTAINING RAB5 EFFECTOR PROTEIN RABENOSYN-5-RELATED"/>
    <property type="match status" value="1"/>
</dbReference>
<organism evidence="2 3">
    <name type="scientific">Phytophthora citrophthora</name>
    <dbReference type="NCBI Taxonomy" id="4793"/>
    <lineage>
        <taxon>Eukaryota</taxon>
        <taxon>Sar</taxon>
        <taxon>Stramenopiles</taxon>
        <taxon>Oomycota</taxon>
        <taxon>Peronosporomycetes</taxon>
        <taxon>Peronosporales</taxon>
        <taxon>Peronosporaceae</taxon>
        <taxon>Phytophthora</taxon>
    </lineage>
</organism>